<evidence type="ECO:0000256" key="4">
    <source>
        <dbReference type="ARBA" id="ARBA00022989"/>
    </source>
</evidence>
<keyword evidence="2" id="KW-1003">Cell membrane</keyword>
<evidence type="ECO:0000256" key="1">
    <source>
        <dbReference type="ARBA" id="ARBA00004651"/>
    </source>
</evidence>
<gene>
    <name evidence="7" type="ORF">BISU_1988</name>
</gene>
<evidence type="ECO:0000313" key="8">
    <source>
        <dbReference type="Proteomes" id="UP000029055"/>
    </source>
</evidence>
<evidence type="ECO:0000313" key="7">
    <source>
        <dbReference type="EMBL" id="KFJ01132.1"/>
    </source>
</evidence>
<keyword evidence="3 6" id="KW-0812">Transmembrane</keyword>
<keyword evidence="4 6" id="KW-1133">Transmembrane helix</keyword>
<evidence type="ECO:0000256" key="2">
    <source>
        <dbReference type="ARBA" id="ARBA00022475"/>
    </source>
</evidence>
<dbReference type="AlphaFoldDB" id="A0A087E031"/>
<dbReference type="OrthoDB" id="3224024at2"/>
<sequence length="511" mass="56222">MGDKKQLLVNMVASLVNFAVSVGIGLVLTPYIVRNIGAEAYGFVGLANTFVSYAQLLTIALNSVAGRFITVAYHEGDDSKANGYYSSTLAANGVMVAVLVVVAVPVVTFLDKLVNISPHLVGDVKALFVFIFLNFMLSTISTVYSVATFVKNKLYLSSIANLAFSLVRVAAMVALFGILPPKVYYVGLAVCLATAVITLMNRSYTRRLLPDISFDKKSVSWRSIREMLSAGVWNVVTKLQQIMMFGLQLLVANLMISPYLMGMLSIVQTVPNQLSGLMGTVSGLFYPEQTKYYAQGKHKELIEDLKSGMKVTGFFTNIIFVVMLVAGYDFMHLWQHGQDTGLLYQLLTLTMLGLLTSGVATTLQNLPLIVNRLKKYSIGWLVYSAISMVVLIAFIEVLPKWGVFLVAAIPPLFEILANVTFVPIYASRCLGIGKFEFYPIYIRYFASTTVAAAVCWGIRHVPPLVANGWISLILTCCLYALVTMLLDVVLLLGRKERSMLVGMLRRKLHIG</sequence>
<feature type="transmembrane region" description="Helical" evidence="6">
    <location>
        <begin position="401"/>
        <end position="426"/>
    </location>
</feature>
<dbReference type="InterPro" id="IPR002797">
    <property type="entry name" value="Polysacc_synth"/>
</dbReference>
<dbReference type="GO" id="GO:0005886">
    <property type="term" value="C:plasma membrane"/>
    <property type="evidence" value="ECO:0007669"/>
    <property type="project" value="UniProtKB-SubCell"/>
</dbReference>
<dbReference type="PANTHER" id="PTHR30250">
    <property type="entry name" value="PST FAMILY PREDICTED COLANIC ACID TRANSPORTER"/>
    <property type="match status" value="1"/>
</dbReference>
<feature type="transmembrane region" description="Helical" evidence="6">
    <location>
        <begin position="471"/>
        <end position="493"/>
    </location>
</feature>
<accession>A0A087E031</accession>
<dbReference type="Proteomes" id="UP000029055">
    <property type="component" value="Unassembled WGS sequence"/>
</dbReference>
<evidence type="ECO:0000256" key="6">
    <source>
        <dbReference type="SAM" id="Phobius"/>
    </source>
</evidence>
<feature type="transmembrane region" description="Helical" evidence="6">
    <location>
        <begin position="154"/>
        <end position="177"/>
    </location>
</feature>
<dbReference type="EMBL" id="JGZR01000012">
    <property type="protein sequence ID" value="KFJ01132.1"/>
    <property type="molecule type" value="Genomic_DNA"/>
</dbReference>
<feature type="transmembrane region" description="Helical" evidence="6">
    <location>
        <begin position="378"/>
        <end position="395"/>
    </location>
</feature>
<evidence type="ECO:0000256" key="5">
    <source>
        <dbReference type="ARBA" id="ARBA00023136"/>
    </source>
</evidence>
<comment type="caution">
    <text evidence="7">The sequence shown here is derived from an EMBL/GenBank/DDBJ whole genome shotgun (WGS) entry which is preliminary data.</text>
</comment>
<feature type="transmembrane region" description="Helical" evidence="6">
    <location>
        <begin position="7"/>
        <end position="33"/>
    </location>
</feature>
<keyword evidence="5 6" id="KW-0472">Membrane</keyword>
<organism evidence="7 8">
    <name type="scientific">Bifidobacterium subtile</name>
    <dbReference type="NCBI Taxonomy" id="77635"/>
    <lineage>
        <taxon>Bacteria</taxon>
        <taxon>Bacillati</taxon>
        <taxon>Actinomycetota</taxon>
        <taxon>Actinomycetes</taxon>
        <taxon>Bifidobacteriales</taxon>
        <taxon>Bifidobacteriaceae</taxon>
        <taxon>Bifidobacterium</taxon>
    </lineage>
</organism>
<dbReference type="RefSeq" id="WP_024464677.1">
    <property type="nucleotide sequence ID" value="NZ_CP062939.1"/>
</dbReference>
<feature type="transmembrane region" description="Helical" evidence="6">
    <location>
        <begin position="342"/>
        <end position="366"/>
    </location>
</feature>
<dbReference type="eggNOG" id="COG2244">
    <property type="taxonomic scope" value="Bacteria"/>
</dbReference>
<dbReference type="Pfam" id="PF01943">
    <property type="entry name" value="Polysacc_synt"/>
    <property type="match status" value="1"/>
</dbReference>
<name>A0A087E031_9BIFI</name>
<dbReference type="STRING" id="77635.BISU_1988"/>
<feature type="transmembrane region" description="Helical" evidence="6">
    <location>
        <begin position="53"/>
        <end position="73"/>
    </location>
</feature>
<comment type="subcellular location">
    <subcellularLocation>
        <location evidence="1">Cell membrane</location>
        <topology evidence="1">Multi-pass membrane protein</topology>
    </subcellularLocation>
</comment>
<keyword evidence="8" id="KW-1185">Reference proteome</keyword>
<dbReference type="PANTHER" id="PTHR30250:SF26">
    <property type="entry name" value="PSMA PROTEIN"/>
    <property type="match status" value="1"/>
</dbReference>
<feature type="transmembrane region" description="Helical" evidence="6">
    <location>
        <begin position="85"/>
        <end position="107"/>
    </location>
</feature>
<dbReference type="InterPro" id="IPR050833">
    <property type="entry name" value="Poly_Biosynth_Transport"/>
</dbReference>
<evidence type="ECO:0000256" key="3">
    <source>
        <dbReference type="ARBA" id="ARBA00022692"/>
    </source>
</evidence>
<proteinExistence type="predicted"/>
<feature type="transmembrane region" description="Helical" evidence="6">
    <location>
        <begin position="127"/>
        <end position="147"/>
    </location>
</feature>
<protein>
    <submittedName>
        <fullName evidence="7">Polysaccharide biosynthesis protein</fullName>
    </submittedName>
</protein>
<feature type="transmembrane region" description="Helical" evidence="6">
    <location>
        <begin position="438"/>
        <end position="459"/>
    </location>
</feature>
<reference evidence="7 8" key="1">
    <citation type="submission" date="2014-03" db="EMBL/GenBank/DDBJ databases">
        <title>Genomics of Bifidobacteria.</title>
        <authorList>
            <person name="Ventura M."/>
            <person name="Milani C."/>
            <person name="Lugli G.A."/>
        </authorList>
    </citation>
    <scope>NUCLEOTIDE SEQUENCE [LARGE SCALE GENOMIC DNA]</scope>
    <source>
        <strain evidence="7 8">LMG 11597</strain>
    </source>
</reference>
<feature type="transmembrane region" description="Helical" evidence="6">
    <location>
        <begin position="307"/>
        <end position="330"/>
    </location>
</feature>
<feature type="transmembrane region" description="Helical" evidence="6">
    <location>
        <begin position="183"/>
        <end position="200"/>
    </location>
</feature>